<feature type="domain" description="N-acetyltransferase" evidence="4">
    <location>
        <begin position="1"/>
        <end position="155"/>
    </location>
</feature>
<dbReference type="InterPro" id="IPR051016">
    <property type="entry name" value="Diverse_Substrate_AcTransf"/>
</dbReference>
<dbReference type="InterPro" id="IPR016181">
    <property type="entry name" value="Acyl_CoA_acyltransferase"/>
</dbReference>
<keyword evidence="6" id="KW-1185">Reference proteome</keyword>
<proteinExistence type="inferred from homology"/>
<dbReference type="PANTHER" id="PTHR10545">
    <property type="entry name" value="DIAMINE N-ACETYLTRANSFERASE"/>
    <property type="match status" value="1"/>
</dbReference>
<dbReference type="Gene3D" id="3.40.630.30">
    <property type="match status" value="1"/>
</dbReference>
<dbReference type="EMBL" id="NGAF01000012">
    <property type="protein sequence ID" value="OXR42814.1"/>
    <property type="molecule type" value="Genomic_DNA"/>
</dbReference>
<organism evidence="5 6">
    <name type="scientific">Nocardia cerradoensis</name>
    <dbReference type="NCBI Taxonomy" id="85688"/>
    <lineage>
        <taxon>Bacteria</taxon>
        <taxon>Bacillati</taxon>
        <taxon>Actinomycetota</taxon>
        <taxon>Actinomycetes</taxon>
        <taxon>Mycobacteriales</taxon>
        <taxon>Nocardiaceae</taxon>
        <taxon>Nocardia</taxon>
    </lineage>
</organism>
<comment type="caution">
    <text evidence="5">The sequence shown here is derived from an EMBL/GenBank/DDBJ whole genome shotgun (WGS) entry which is preliminary data.</text>
</comment>
<dbReference type="AlphaFoldDB" id="A0A231H1T4"/>
<evidence type="ECO:0000256" key="3">
    <source>
        <dbReference type="ARBA" id="ARBA00023315"/>
    </source>
</evidence>
<dbReference type="GO" id="GO:0008080">
    <property type="term" value="F:N-acetyltransferase activity"/>
    <property type="evidence" value="ECO:0007669"/>
    <property type="project" value="UniProtKB-ARBA"/>
</dbReference>
<dbReference type="FunFam" id="3.40.630.30:FF:000064">
    <property type="entry name" value="GNAT family acetyltransferase"/>
    <property type="match status" value="1"/>
</dbReference>
<dbReference type="CDD" id="cd04301">
    <property type="entry name" value="NAT_SF"/>
    <property type="match status" value="1"/>
</dbReference>
<evidence type="ECO:0000256" key="2">
    <source>
        <dbReference type="ARBA" id="ARBA00022679"/>
    </source>
</evidence>
<evidence type="ECO:0000259" key="4">
    <source>
        <dbReference type="PROSITE" id="PS51186"/>
    </source>
</evidence>
<dbReference type="SUPFAM" id="SSF55729">
    <property type="entry name" value="Acyl-CoA N-acyltransferases (Nat)"/>
    <property type="match status" value="1"/>
</dbReference>
<dbReference type="PROSITE" id="PS51186">
    <property type="entry name" value="GNAT"/>
    <property type="match status" value="1"/>
</dbReference>
<reference evidence="5 6" key="1">
    <citation type="submission" date="2017-07" db="EMBL/GenBank/DDBJ databases">
        <title>First draft Genome Sequence of Nocardia cerradoensis isolated from human infection.</title>
        <authorList>
            <person name="Carrasco G."/>
        </authorList>
    </citation>
    <scope>NUCLEOTIDE SEQUENCE [LARGE SCALE GENOMIC DNA]</scope>
    <source>
        <strain evidence="5 6">CNM20130759</strain>
    </source>
</reference>
<name>A0A231H1T4_9NOCA</name>
<evidence type="ECO:0000256" key="1">
    <source>
        <dbReference type="ARBA" id="ARBA00008694"/>
    </source>
</evidence>
<gene>
    <name evidence="5" type="primary">ypeA</name>
    <name evidence="5" type="ORF">B7C42_05152</name>
</gene>
<evidence type="ECO:0000313" key="6">
    <source>
        <dbReference type="Proteomes" id="UP000215506"/>
    </source>
</evidence>
<dbReference type="Proteomes" id="UP000215506">
    <property type="component" value="Unassembled WGS sequence"/>
</dbReference>
<dbReference type="Pfam" id="PF00583">
    <property type="entry name" value="Acetyltransf_1"/>
    <property type="match status" value="1"/>
</dbReference>
<keyword evidence="3 5" id="KW-0012">Acyltransferase</keyword>
<dbReference type="RefSeq" id="WP_094026793.1">
    <property type="nucleotide sequence ID" value="NZ_NGAF01000012.1"/>
</dbReference>
<dbReference type="InterPro" id="IPR000182">
    <property type="entry name" value="GNAT_dom"/>
</dbReference>
<dbReference type="EC" id="2.3.1.-" evidence="5"/>
<evidence type="ECO:0000313" key="5">
    <source>
        <dbReference type="EMBL" id="OXR42814.1"/>
    </source>
</evidence>
<protein>
    <submittedName>
        <fullName evidence="5">Acetyltransferase YpeA</fullName>
        <ecNumber evidence="5">2.3.1.-</ecNumber>
    </submittedName>
</protein>
<comment type="similarity">
    <text evidence="1">Belongs to the acetyltransferase family.</text>
</comment>
<sequence>MIRRATPEDVPALVELVYDLAEYEKAREQCALTAADLHSALFGPAPALFAHVATVDGRVAGCAIWFLNYSTWTGKHGIYLEDLYVRPEARGRGLGRALLAELAREAVANGYTRVDWSVLDWNTPSIEFYRGLGAVAQDEWTGFRLAGDALARLADSGNS</sequence>
<dbReference type="PANTHER" id="PTHR10545:SF29">
    <property type="entry name" value="GH14572P-RELATED"/>
    <property type="match status" value="1"/>
</dbReference>
<keyword evidence="2 5" id="KW-0808">Transferase</keyword>
<accession>A0A231H1T4</accession>